<dbReference type="EMBL" id="JACRDE010000055">
    <property type="protein sequence ID" value="MBI5248249.1"/>
    <property type="molecule type" value="Genomic_DNA"/>
</dbReference>
<comment type="caution">
    <text evidence="1">The sequence shown here is derived from an EMBL/GenBank/DDBJ whole genome shotgun (WGS) entry which is preliminary data.</text>
</comment>
<dbReference type="AlphaFoldDB" id="A0A9D6Z1Z8"/>
<protein>
    <submittedName>
        <fullName evidence="1">Uncharacterized protein</fullName>
    </submittedName>
</protein>
<proteinExistence type="predicted"/>
<reference evidence="1" key="1">
    <citation type="submission" date="2020-07" db="EMBL/GenBank/DDBJ databases">
        <title>Huge and variable diversity of episymbiotic CPR bacteria and DPANN archaea in groundwater ecosystems.</title>
        <authorList>
            <person name="He C.Y."/>
            <person name="Keren R."/>
            <person name="Whittaker M."/>
            <person name="Farag I.F."/>
            <person name="Doudna J."/>
            <person name="Cate J.H.D."/>
            <person name="Banfield J.F."/>
        </authorList>
    </citation>
    <scope>NUCLEOTIDE SEQUENCE</scope>
    <source>
        <strain evidence="1">NC_groundwater_1664_Pr3_B-0.1um_52_9</strain>
    </source>
</reference>
<evidence type="ECO:0000313" key="1">
    <source>
        <dbReference type="EMBL" id="MBI5248249.1"/>
    </source>
</evidence>
<evidence type="ECO:0000313" key="2">
    <source>
        <dbReference type="Proteomes" id="UP000807825"/>
    </source>
</evidence>
<accession>A0A9D6Z1Z8</accession>
<gene>
    <name evidence="1" type="ORF">HY912_02030</name>
</gene>
<name>A0A9D6Z1Z8_9BACT</name>
<sequence length="114" mass="12919">MLGSTIVEVNNDLEANARYSGGQEIVTVLVRLEDYDLLKRDGGPRPDQITLALRHYLKLVKDDKWKPEMTVFCHPGGRVKTFRCAIPKLLGDEIRDLGGRFDAHTLQAVRLFLL</sequence>
<dbReference type="Proteomes" id="UP000807825">
    <property type="component" value="Unassembled WGS sequence"/>
</dbReference>
<organism evidence="1 2">
    <name type="scientific">Desulfomonile tiedjei</name>
    <dbReference type="NCBI Taxonomy" id="2358"/>
    <lineage>
        <taxon>Bacteria</taxon>
        <taxon>Pseudomonadati</taxon>
        <taxon>Thermodesulfobacteriota</taxon>
        <taxon>Desulfomonilia</taxon>
        <taxon>Desulfomonilales</taxon>
        <taxon>Desulfomonilaceae</taxon>
        <taxon>Desulfomonile</taxon>
    </lineage>
</organism>